<dbReference type="GO" id="GO:0042781">
    <property type="term" value="F:3'-tRNA processing endoribonuclease activity"/>
    <property type="evidence" value="ECO:0007669"/>
    <property type="project" value="TreeGrafter"/>
</dbReference>
<dbReference type="SUPFAM" id="SSF56281">
    <property type="entry name" value="Metallo-hydrolase/oxidoreductase"/>
    <property type="match status" value="1"/>
</dbReference>
<protein>
    <submittedName>
        <fullName evidence="2">Metal-dependent hydrolases of the beta-lactamase superfamily I</fullName>
    </submittedName>
</protein>
<gene>
    <name evidence="2" type="ORF">CHK_0174</name>
</gene>
<evidence type="ECO:0000259" key="1">
    <source>
        <dbReference type="SMART" id="SM00849"/>
    </source>
</evidence>
<dbReference type="InterPro" id="IPR036866">
    <property type="entry name" value="RibonucZ/Hydroxyglut_hydro"/>
</dbReference>
<keyword evidence="3" id="KW-1185">Reference proteome</keyword>
<dbReference type="SMART" id="SM00849">
    <property type="entry name" value="Lactamase_B"/>
    <property type="match status" value="1"/>
</dbReference>
<dbReference type="Proteomes" id="UP000034076">
    <property type="component" value="Unassembled WGS sequence"/>
</dbReference>
<dbReference type="RefSeq" id="WP_046442059.1">
    <property type="nucleotide sequence ID" value="NZ_LAYJ01000029.1"/>
</dbReference>
<evidence type="ECO:0000313" key="2">
    <source>
        <dbReference type="EMBL" id="KKI52266.1"/>
    </source>
</evidence>
<dbReference type="PANTHER" id="PTHR46018:SF4">
    <property type="entry name" value="METALLO-HYDROLASE YHFI-RELATED"/>
    <property type="match status" value="1"/>
</dbReference>
<evidence type="ECO:0000313" key="3">
    <source>
        <dbReference type="Proteomes" id="UP000034076"/>
    </source>
</evidence>
<dbReference type="CDD" id="cd07716">
    <property type="entry name" value="RNaseZ_short-form-like_MBL-fold"/>
    <property type="match status" value="1"/>
</dbReference>
<dbReference type="EMBL" id="LAYJ01000029">
    <property type="protein sequence ID" value="KKI52266.1"/>
    <property type="molecule type" value="Genomic_DNA"/>
</dbReference>
<dbReference type="InterPro" id="IPR001279">
    <property type="entry name" value="Metallo-B-lactamas"/>
</dbReference>
<keyword evidence="2" id="KW-0378">Hydrolase</keyword>
<dbReference type="Gene3D" id="3.60.15.10">
    <property type="entry name" value="Ribonuclease Z/Hydroxyacylglutathione hydrolase-like"/>
    <property type="match status" value="1"/>
</dbReference>
<proteinExistence type="predicted"/>
<sequence length="238" mass="26346">MKLTVLGKYGPYPGAGGATTSYLLECGGKKLLIDAGSGSLSRVQEYCALEELDGIILTHLHSDHCSDMFILRYLRTDHMPPVFMPCTPETEYGVLHSSKKFEITGISEDLSLQWTDTDIKLSFCRTIHPVECYAVKVESEGKTFVFTGDSRYSEKLTEFCGGVDALLCDSGFLSSQEDTGSLPHMYVREAGVTAKKAGVKRLWLTHINPSYDEGEILKEAKGEFAESLVVQEFAQYEV</sequence>
<name>A0A0M2NMP3_9FIRM</name>
<dbReference type="PANTHER" id="PTHR46018">
    <property type="entry name" value="ZINC PHOSPHODIESTERASE ELAC PROTEIN 1"/>
    <property type="match status" value="1"/>
</dbReference>
<dbReference type="STRING" id="270498.CHK_0174"/>
<dbReference type="AlphaFoldDB" id="A0A0M2NMP3"/>
<comment type="caution">
    <text evidence="2">The sequence shown here is derived from an EMBL/GenBank/DDBJ whole genome shotgun (WGS) entry which is preliminary data.</text>
</comment>
<reference evidence="2 3" key="1">
    <citation type="submission" date="2015-04" db="EMBL/GenBank/DDBJ databases">
        <title>Draft genome sequence of bacteremic isolate Catabacter hongkongensis type strain HKU16T.</title>
        <authorList>
            <person name="Lau S.K."/>
            <person name="Teng J.L."/>
            <person name="Huang Y."/>
            <person name="Curreem S.O."/>
            <person name="Tsui S.K."/>
            <person name="Woo P.C."/>
        </authorList>
    </citation>
    <scope>NUCLEOTIDE SEQUENCE [LARGE SCALE GENOMIC DNA]</scope>
    <source>
        <strain evidence="2 3">HKU16</strain>
    </source>
</reference>
<dbReference type="OrthoDB" id="9800940at2"/>
<feature type="domain" description="Metallo-beta-lactamase" evidence="1">
    <location>
        <begin position="18"/>
        <end position="206"/>
    </location>
</feature>
<accession>A0A0M2NMP3</accession>
<dbReference type="Pfam" id="PF12706">
    <property type="entry name" value="Lactamase_B_2"/>
    <property type="match status" value="1"/>
</dbReference>
<organism evidence="2 3">
    <name type="scientific">Christensenella hongkongensis</name>
    <dbReference type="NCBI Taxonomy" id="270498"/>
    <lineage>
        <taxon>Bacteria</taxon>
        <taxon>Bacillati</taxon>
        <taxon>Bacillota</taxon>
        <taxon>Clostridia</taxon>
        <taxon>Christensenellales</taxon>
        <taxon>Christensenellaceae</taxon>
        <taxon>Christensenella</taxon>
    </lineage>
</organism>